<comment type="similarity">
    <text evidence="1">Belongs to the histidine acid phosphatase family.</text>
</comment>
<dbReference type="VEuPathDB" id="VectorBase:BGLB017668"/>
<dbReference type="InterPro" id="IPR000560">
    <property type="entry name" value="His_Pase_clade-2"/>
</dbReference>
<dbReference type="KEGG" id="bgt:106058617"/>
<evidence type="ECO:0000313" key="5">
    <source>
        <dbReference type="Proteomes" id="UP001165740"/>
    </source>
</evidence>
<dbReference type="AlphaFoldDB" id="A0A2C9KCV5"/>
<feature type="region of interest" description="Disordered" evidence="2">
    <location>
        <begin position="1"/>
        <end position="39"/>
    </location>
</feature>
<dbReference type="Pfam" id="PF00328">
    <property type="entry name" value="His_Phos_2"/>
    <property type="match status" value="2"/>
</dbReference>
<dbReference type="InterPro" id="IPR033379">
    <property type="entry name" value="Acid_Pase_AS"/>
</dbReference>
<dbReference type="PROSITE" id="PS00616">
    <property type="entry name" value="HIS_ACID_PHOSPHAT_1"/>
    <property type="match status" value="1"/>
</dbReference>
<dbReference type="EnsemblMetazoa" id="BGLB017668-RC">
    <property type="protein sequence ID" value="BGLB017668-PC"/>
    <property type="gene ID" value="BGLB017668"/>
</dbReference>
<evidence type="ECO:0000256" key="2">
    <source>
        <dbReference type="SAM" id="MobiDB-lite"/>
    </source>
</evidence>
<dbReference type="RefSeq" id="XP_055873674.1">
    <property type="nucleotide sequence ID" value="XM_056017699.1"/>
</dbReference>
<dbReference type="EnsemblMetazoa" id="BGLB017668-RA">
    <property type="protein sequence ID" value="BGLB017668-PA"/>
    <property type="gene ID" value="BGLB017668"/>
</dbReference>
<sequence>MKPTKTNKGPNQQEIAPGMLCCGGSKTGKRNRKPEDDGHDTVTTCIDEYRPITCDSLKLVQIQIVFRHGARTPLNFIRGLEEATYDASLEDDLPETDFELHVVKFADGTPAGKSVMEPDLRARKLKGGAHASMLTTVGQRQMYDLGLIVREFYLPELELKYFSPRDVFIRSSHIERTIKSIKCLLAGMFGKENMNKYGPVKLPVKHMFEEDIFPNKLACPALRLIVDMTLATIDGLPGFKQDRYTLCKALGIPTNSDMDFACLRDDIVSRITHGAEYPAPLVPYKKMIEDNAARTIHAVYAGRAGARGRHDVTRLSIGQLLYSILFNIENRAEDKMSQKVFLYSGHDTTLAPMLVALGIWDFRWPPFAANIIYELYKQSDTSEYYVRVLYCGEPKKIGQPPRILVPLDEFRRSIHPYLIMPGEYVQACTLQNLE</sequence>
<dbReference type="SUPFAM" id="SSF53254">
    <property type="entry name" value="Phosphoglycerate mutase-like"/>
    <property type="match status" value="1"/>
</dbReference>
<dbReference type="InterPro" id="IPR029033">
    <property type="entry name" value="His_PPase_superfam"/>
</dbReference>
<dbReference type="Gene3D" id="3.40.50.1240">
    <property type="entry name" value="Phosphoglycerate mutase-like"/>
    <property type="match status" value="1"/>
</dbReference>
<dbReference type="PROSITE" id="PS00778">
    <property type="entry name" value="HIS_ACID_PHOSPHAT_2"/>
    <property type="match status" value="1"/>
</dbReference>
<evidence type="ECO:0000313" key="6">
    <source>
        <dbReference type="RefSeq" id="XP_055873674.1"/>
    </source>
</evidence>
<reference evidence="3" key="1">
    <citation type="submission" date="2020-05" db="UniProtKB">
        <authorList>
            <consortium name="EnsemblMetazoa"/>
        </authorList>
    </citation>
    <scope>IDENTIFICATION</scope>
    <source>
        <strain evidence="3">BB02</strain>
    </source>
</reference>
<dbReference type="RefSeq" id="XP_055873676.1">
    <property type="nucleotide sequence ID" value="XM_056017701.1"/>
</dbReference>
<dbReference type="OrthoDB" id="6091764at2759"/>
<keyword evidence="5" id="KW-1185">Reference proteome</keyword>
<dbReference type="CDD" id="cd07061">
    <property type="entry name" value="HP_HAP_like"/>
    <property type="match status" value="1"/>
</dbReference>
<dbReference type="GO" id="GO:0016791">
    <property type="term" value="F:phosphatase activity"/>
    <property type="evidence" value="ECO:0007669"/>
    <property type="project" value="TreeGrafter"/>
</dbReference>
<evidence type="ECO:0000313" key="7">
    <source>
        <dbReference type="RefSeq" id="XP_055873675.1"/>
    </source>
</evidence>
<accession>A0A2C9KCV5</accession>
<dbReference type="VEuPathDB" id="VectorBase:BGLAX_045886"/>
<gene>
    <name evidence="3" type="primary">106058617</name>
    <name evidence="6 7 8 9" type="synonym">LOC106058617</name>
</gene>
<dbReference type="OMA" id="CSFAVFQ"/>
<dbReference type="RefSeq" id="XP_055873677.1">
    <property type="nucleotide sequence ID" value="XM_056017702.1"/>
</dbReference>
<dbReference type="RefSeq" id="XP_055873675.1">
    <property type="nucleotide sequence ID" value="XM_056017700.1"/>
</dbReference>
<reference evidence="6 7" key="2">
    <citation type="submission" date="2025-04" db="UniProtKB">
        <authorList>
            <consortium name="RefSeq"/>
        </authorList>
    </citation>
    <scope>IDENTIFICATION</scope>
</reference>
<evidence type="ECO:0000313" key="3">
    <source>
        <dbReference type="EnsemblMetazoa" id="BGLB017668-PB"/>
    </source>
</evidence>
<evidence type="ECO:0000313" key="9">
    <source>
        <dbReference type="RefSeq" id="XP_055873677.1"/>
    </source>
</evidence>
<organism evidence="3 4">
    <name type="scientific">Biomphalaria glabrata</name>
    <name type="common">Bloodfluke planorb</name>
    <name type="synonym">Freshwater snail</name>
    <dbReference type="NCBI Taxonomy" id="6526"/>
    <lineage>
        <taxon>Eukaryota</taxon>
        <taxon>Metazoa</taxon>
        <taxon>Spiralia</taxon>
        <taxon>Lophotrochozoa</taxon>
        <taxon>Mollusca</taxon>
        <taxon>Gastropoda</taxon>
        <taxon>Heterobranchia</taxon>
        <taxon>Euthyneura</taxon>
        <taxon>Panpulmonata</taxon>
        <taxon>Hygrophila</taxon>
        <taxon>Lymnaeoidea</taxon>
        <taxon>Planorbidae</taxon>
        <taxon>Biomphalaria</taxon>
    </lineage>
</organism>
<proteinExistence type="inferred from homology"/>
<evidence type="ECO:0000256" key="1">
    <source>
        <dbReference type="ARBA" id="ARBA00005375"/>
    </source>
</evidence>
<dbReference type="Proteomes" id="UP001165740">
    <property type="component" value="Chromosome 18"/>
</dbReference>
<dbReference type="EnsemblMetazoa" id="BGLB017668-RB">
    <property type="protein sequence ID" value="BGLB017668-PB"/>
    <property type="gene ID" value="BGLB017668"/>
</dbReference>
<evidence type="ECO:0000313" key="8">
    <source>
        <dbReference type="RefSeq" id="XP_055873676.1"/>
    </source>
</evidence>
<dbReference type="STRING" id="6526.A0A2C9KCV5"/>
<name>A0A2C9KCV5_BIOGL</name>
<dbReference type="InterPro" id="IPR050645">
    <property type="entry name" value="Histidine_acid_phosphatase"/>
</dbReference>
<dbReference type="PANTHER" id="PTHR11567">
    <property type="entry name" value="ACID PHOSPHATASE-RELATED"/>
    <property type="match status" value="1"/>
</dbReference>
<dbReference type="Proteomes" id="UP000076420">
    <property type="component" value="Unassembled WGS sequence"/>
</dbReference>
<dbReference type="PANTHER" id="PTHR11567:SF202">
    <property type="entry name" value="LYSOPHOSPHATIDIC ACID PHOSPHATASE TYPE 6"/>
    <property type="match status" value="1"/>
</dbReference>
<protein>
    <submittedName>
        <fullName evidence="6 7">Lysophosphatidic acid phosphatase type 6-like</fullName>
    </submittedName>
</protein>
<feature type="compositionally biased region" description="Polar residues" evidence="2">
    <location>
        <begin position="1"/>
        <end position="14"/>
    </location>
</feature>
<evidence type="ECO:0000313" key="4">
    <source>
        <dbReference type="Proteomes" id="UP000076420"/>
    </source>
</evidence>